<dbReference type="SUPFAM" id="SSF53649">
    <property type="entry name" value="Alkaline phosphatase-like"/>
    <property type="match status" value="1"/>
</dbReference>
<feature type="chain" id="PRO_5015762031" evidence="7">
    <location>
        <begin position="19"/>
        <end position="555"/>
    </location>
</feature>
<keyword evidence="9" id="KW-1185">Reference proteome</keyword>
<evidence type="ECO:0000256" key="6">
    <source>
        <dbReference type="PIRSR" id="PIRSR031924-51"/>
    </source>
</evidence>
<protein>
    <submittedName>
        <fullName evidence="8">Alkaline phosphatase</fullName>
    </submittedName>
</protein>
<dbReference type="Proteomes" id="UP000238426">
    <property type="component" value="Unassembled WGS sequence"/>
</dbReference>
<evidence type="ECO:0000256" key="2">
    <source>
        <dbReference type="ARBA" id="ARBA00022723"/>
    </source>
</evidence>
<organism evidence="8 9">
    <name type="scientific">Aurantibacter aestuarii</name>
    <dbReference type="NCBI Taxonomy" id="1266046"/>
    <lineage>
        <taxon>Bacteria</taxon>
        <taxon>Pseudomonadati</taxon>
        <taxon>Bacteroidota</taxon>
        <taxon>Flavobacteriia</taxon>
        <taxon>Flavobacteriales</taxon>
        <taxon>Flavobacteriaceae</taxon>
        <taxon>Aurantibacter</taxon>
    </lineage>
</organism>
<dbReference type="InterPro" id="IPR002591">
    <property type="entry name" value="Phosphodiest/P_Trfase"/>
</dbReference>
<dbReference type="InterPro" id="IPR017850">
    <property type="entry name" value="Alkaline_phosphatase_core_sf"/>
</dbReference>
<feature type="signal peptide" evidence="7">
    <location>
        <begin position="1"/>
        <end position="18"/>
    </location>
</feature>
<evidence type="ECO:0000256" key="3">
    <source>
        <dbReference type="ARBA" id="ARBA00022729"/>
    </source>
</evidence>
<comment type="caution">
    <text evidence="8">The sequence shown here is derived from an EMBL/GenBank/DDBJ whole genome shotgun (WGS) entry which is preliminary data.</text>
</comment>
<keyword evidence="1 5" id="KW-0597">Phosphoprotein</keyword>
<dbReference type="RefSeq" id="WP_106463890.1">
    <property type="nucleotide sequence ID" value="NZ_PXOQ01000009.1"/>
</dbReference>
<gene>
    <name evidence="8" type="ORF">C7H52_10700</name>
</gene>
<evidence type="ECO:0000256" key="5">
    <source>
        <dbReference type="PIRSR" id="PIRSR031924-50"/>
    </source>
</evidence>
<dbReference type="Pfam" id="PF01663">
    <property type="entry name" value="Phosphodiest"/>
    <property type="match status" value="1"/>
</dbReference>
<dbReference type="Gene3D" id="3.30.1360.150">
    <property type="match status" value="1"/>
</dbReference>
<evidence type="ECO:0000256" key="4">
    <source>
        <dbReference type="PIRNR" id="PIRNR031924"/>
    </source>
</evidence>
<dbReference type="InterPro" id="IPR026263">
    <property type="entry name" value="Alkaline_phosphatase_prok"/>
</dbReference>
<keyword evidence="2 4" id="KW-0479">Metal-binding</keyword>
<dbReference type="PIRSF" id="PIRSF031924">
    <property type="entry name" value="Pi-irrepressible_AP"/>
    <property type="match status" value="1"/>
</dbReference>
<dbReference type="GO" id="GO:0046872">
    <property type="term" value="F:metal ion binding"/>
    <property type="evidence" value="ECO:0007669"/>
    <property type="project" value="UniProtKB-KW"/>
</dbReference>
<proteinExistence type="predicted"/>
<evidence type="ECO:0000313" key="8">
    <source>
        <dbReference type="EMBL" id="PSG88749.1"/>
    </source>
</evidence>
<dbReference type="GO" id="GO:0004035">
    <property type="term" value="F:alkaline phosphatase activity"/>
    <property type="evidence" value="ECO:0007669"/>
    <property type="project" value="InterPro"/>
</dbReference>
<sequence length="555" mass="62561">MIRILFSIILLLSFDGVASNPNTLKLQFSDTVKLAKPKLVIGIVVDQMRYDYLTRFYNKYGEGGFKKLMLKGFNCKNNHYNYVPTYTGPGHASIFTGATPKTHAIIGNNWHDKFLNEYVYCAGDETINSVGTLNKAGKMSPSRMKTSTFGDENRLFTQFKGKTIGVSLKDRGAILPAGHAANAAYWFHGRDEGLFISSSYYFNELPEWVNQFNKSGRVKDYLTIWDTFYDIKSYTESGEDLNTFEGGFPGKKTATFPYDLKSLSGNASDVDIIKSTPFGNSLLTDFAIEAIKNENLGKDDFTDVLTVSYSSTDYIGHNFGVNSKEIEDTYIRLDKDIERFLNYLDKSIGKNNYTLFLTSDHGAIDVPNYLKSKKIPAGYIEDDSLKRKLNQFLIERFNFSGLITNISNDQIFLNRQEILDYNLNFEAIQNAIVEELMNFDFIYKSYTSKSIREGAFKNNLEYLLQNGYNQKYSGDVIYVTQPNYISYGPTGSTHGSALNYDTHVPLLFYGFGIVSGETFQKTEITDIAPTISALLGISFPNGSSTHVLDFVLKSN</sequence>
<keyword evidence="3 7" id="KW-0732">Signal</keyword>
<evidence type="ECO:0000256" key="1">
    <source>
        <dbReference type="ARBA" id="ARBA00022553"/>
    </source>
</evidence>
<dbReference type="CDD" id="cd16016">
    <property type="entry name" value="AP-SPAP"/>
    <property type="match status" value="1"/>
</dbReference>
<dbReference type="AlphaFoldDB" id="A0A2T1NA63"/>
<evidence type="ECO:0000256" key="7">
    <source>
        <dbReference type="SAM" id="SignalP"/>
    </source>
</evidence>
<feature type="active site" description="Phosphothreonine intermediate" evidence="5">
    <location>
        <position position="87"/>
    </location>
</feature>
<feature type="binding site" evidence="6">
    <location>
        <begin position="169"/>
        <end position="171"/>
    </location>
    <ligand>
        <name>substrate</name>
    </ligand>
</feature>
<dbReference type="EMBL" id="PXOQ01000009">
    <property type="protein sequence ID" value="PSG88749.1"/>
    <property type="molecule type" value="Genomic_DNA"/>
</dbReference>
<dbReference type="PANTHER" id="PTHR10151">
    <property type="entry name" value="ECTONUCLEOTIDE PYROPHOSPHATASE/PHOSPHODIESTERASE"/>
    <property type="match status" value="1"/>
</dbReference>
<dbReference type="OrthoDB" id="9766127at2"/>
<name>A0A2T1NA63_9FLAO</name>
<dbReference type="PANTHER" id="PTHR10151:SF120">
    <property type="entry name" value="BIS(5'-ADENOSYL)-TRIPHOSPHATASE"/>
    <property type="match status" value="1"/>
</dbReference>
<evidence type="ECO:0000313" key="9">
    <source>
        <dbReference type="Proteomes" id="UP000238426"/>
    </source>
</evidence>
<dbReference type="NCBIfam" id="NF042991">
    <property type="entry name" value="alk_phos_PafA"/>
    <property type="match status" value="1"/>
</dbReference>
<feature type="binding site" evidence="6">
    <location>
        <position position="108"/>
    </location>
    <ligand>
        <name>substrate</name>
    </ligand>
</feature>
<accession>A0A2T1NA63</accession>
<dbReference type="Gene3D" id="3.40.720.10">
    <property type="entry name" value="Alkaline Phosphatase, subunit A"/>
    <property type="match status" value="1"/>
</dbReference>
<reference evidence="8 9" key="1">
    <citation type="submission" date="2018-03" db="EMBL/GenBank/DDBJ databases">
        <title>Mesoflavibacter sp. HG37 and Mesoflavibacter sp. HG96 sp.nov., two marine bacteria isolated from seawater of Western Pacific Ocean.</title>
        <authorList>
            <person name="Cheng H."/>
            <person name="Wu Y.-H."/>
            <person name="Guo L.-L."/>
            <person name="Xu X.-W."/>
        </authorList>
    </citation>
    <scope>NUCLEOTIDE SEQUENCE [LARGE SCALE GENOMIC DNA]</scope>
    <source>
        <strain evidence="8 9">KCTC 32269</strain>
    </source>
</reference>